<evidence type="ECO:0000256" key="1">
    <source>
        <dbReference type="ARBA" id="ARBA00022729"/>
    </source>
</evidence>
<dbReference type="AlphaFoldDB" id="A0A850QZH4"/>
<dbReference type="Gene3D" id="2.60.40.1240">
    <property type="match status" value="1"/>
</dbReference>
<proteinExistence type="predicted"/>
<accession>A0A850QZH4</accession>
<gene>
    <name evidence="3" type="ORF">HU830_02700</name>
</gene>
<dbReference type="RefSeq" id="WP_176942255.1">
    <property type="nucleotide sequence ID" value="NZ_JABZEC010000002.1"/>
</dbReference>
<protein>
    <recommendedName>
        <fullName evidence="5">DUF3324 domain-containing protein</fullName>
    </recommendedName>
</protein>
<sequence>MKSKFSLALFSLLVTLCCWSQFSSLSQAADRATFAQPTVTTKSAQIKFTGAHRVLGFSGRTLAVSYTITNRTDKAAYAYKLLMQSGEFRQSKKVVDFGMLDATWRADNLDVEKRWRANFAKKIAPHKSYRTIVILVLNNYQKPLFFDVRNPAASQKTTMVTIPQDTGLEGVDTVDKFQNPRQIYLDEKDNRYRLLARGTASDLQTGGLTIKNLRYQVLGLAHLPQEFDLPAGYPLPQGSSVPRDGAIAYLRVTAQVQNSTNKVLHLQDGGLLAQSFRTPQGKTQNLGYRVLASTSVNHLQPQATTEVTTTLYLTSAKSLKKLKRKIPNGKYHFTTGAVQEGQAVVGSGQAFTLKIHKY</sequence>
<name>A0A850QZH4_9LACO</name>
<reference evidence="3 4" key="1">
    <citation type="submission" date="2020-06" db="EMBL/GenBank/DDBJ databases">
        <authorList>
            <person name="Kang J."/>
        </authorList>
    </citation>
    <scope>NUCLEOTIDE SEQUENCE [LARGE SCALE GENOMIC DNA]</scope>
    <source>
        <strain evidence="3 4">DCY120</strain>
    </source>
</reference>
<evidence type="ECO:0000313" key="3">
    <source>
        <dbReference type="EMBL" id="NVY96093.1"/>
    </source>
</evidence>
<dbReference type="InterPro" id="IPR029050">
    <property type="entry name" value="Immunoprotect_excell_Ig-like"/>
</dbReference>
<comment type="caution">
    <text evidence="3">The sequence shown here is derived from an EMBL/GenBank/DDBJ whole genome shotgun (WGS) entry which is preliminary data.</text>
</comment>
<feature type="chain" id="PRO_5032892654" description="DUF3324 domain-containing protein" evidence="2">
    <location>
        <begin position="29"/>
        <end position="358"/>
    </location>
</feature>
<organism evidence="3 4">
    <name type="scientific">Bombilactobacillus apium</name>
    <dbReference type="NCBI Taxonomy" id="2675299"/>
    <lineage>
        <taxon>Bacteria</taxon>
        <taxon>Bacillati</taxon>
        <taxon>Bacillota</taxon>
        <taxon>Bacilli</taxon>
        <taxon>Lactobacillales</taxon>
        <taxon>Lactobacillaceae</taxon>
        <taxon>Bombilactobacillus</taxon>
    </lineage>
</organism>
<keyword evidence="1 2" id="KW-0732">Signal</keyword>
<feature type="signal peptide" evidence="2">
    <location>
        <begin position="1"/>
        <end position="28"/>
    </location>
</feature>
<evidence type="ECO:0000256" key="2">
    <source>
        <dbReference type="SAM" id="SignalP"/>
    </source>
</evidence>
<dbReference type="Proteomes" id="UP000563523">
    <property type="component" value="Unassembled WGS sequence"/>
</dbReference>
<dbReference type="EMBL" id="JABZEC010000002">
    <property type="protein sequence ID" value="NVY96093.1"/>
    <property type="molecule type" value="Genomic_DNA"/>
</dbReference>
<evidence type="ECO:0000313" key="4">
    <source>
        <dbReference type="Proteomes" id="UP000563523"/>
    </source>
</evidence>
<evidence type="ECO:0008006" key="5">
    <source>
        <dbReference type="Google" id="ProtNLM"/>
    </source>
</evidence>
<keyword evidence="4" id="KW-1185">Reference proteome</keyword>